<dbReference type="AlphaFoldDB" id="A0A8J6EJB1"/>
<proteinExistence type="predicted"/>
<evidence type="ECO:0000256" key="7">
    <source>
        <dbReference type="ARBA" id="ARBA00023170"/>
    </source>
</evidence>
<evidence type="ECO:0000313" key="12">
    <source>
        <dbReference type="Proteomes" id="UP000770717"/>
    </source>
</evidence>
<evidence type="ECO:0000256" key="6">
    <source>
        <dbReference type="ARBA" id="ARBA00023136"/>
    </source>
</evidence>
<evidence type="ECO:0000259" key="10">
    <source>
        <dbReference type="Pfam" id="PF09238"/>
    </source>
</evidence>
<protein>
    <recommendedName>
        <fullName evidence="10">Interleukin-4 receptor alpha N-terminal domain-containing protein</fullName>
    </recommendedName>
</protein>
<keyword evidence="12" id="KW-1185">Reference proteome</keyword>
<feature type="domain" description="Interleukin-4 receptor alpha N-terminal" evidence="10">
    <location>
        <begin position="31"/>
        <end position="123"/>
    </location>
</feature>
<dbReference type="EMBL" id="WNTK01000322">
    <property type="protein sequence ID" value="KAG9470259.1"/>
    <property type="molecule type" value="Genomic_DNA"/>
</dbReference>
<reference evidence="11" key="1">
    <citation type="thesis" date="2020" institute="ProQuest LLC" country="789 East Eisenhower Parkway, Ann Arbor, MI, USA">
        <title>Comparative Genomics and Chromosome Evolution.</title>
        <authorList>
            <person name="Mudd A.B."/>
        </authorList>
    </citation>
    <scope>NUCLEOTIDE SEQUENCE</scope>
    <source>
        <strain evidence="11">HN-11 Male</strain>
        <tissue evidence="11">Kidney and liver</tissue>
    </source>
</reference>
<feature type="chain" id="PRO_5035172966" description="Interleukin-4 receptor alpha N-terminal domain-containing protein" evidence="9">
    <location>
        <begin position="31"/>
        <end position="795"/>
    </location>
</feature>
<dbReference type="PANTHER" id="PTHR23037">
    <property type="entry name" value="CYTOKINE RECEPTOR"/>
    <property type="match status" value="1"/>
</dbReference>
<evidence type="ECO:0000313" key="11">
    <source>
        <dbReference type="EMBL" id="KAG9470259.1"/>
    </source>
</evidence>
<dbReference type="OrthoDB" id="9904009at2759"/>
<keyword evidence="6 8" id="KW-0472">Membrane</keyword>
<dbReference type="Gene3D" id="2.60.40.10">
    <property type="entry name" value="Immunoglobulins"/>
    <property type="match status" value="2"/>
</dbReference>
<evidence type="ECO:0000256" key="1">
    <source>
        <dbReference type="ARBA" id="ARBA00004167"/>
    </source>
</evidence>
<gene>
    <name evidence="11" type="ORF">GDO78_018413</name>
</gene>
<feature type="signal peptide" evidence="9">
    <location>
        <begin position="1"/>
        <end position="30"/>
    </location>
</feature>
<dbReference type="InterPro" id="IPR013783">
    <property type="entry name" value="Ig-like_fold"/>
</dbReference>
<dbReference type="Pfam" id="PF09238">
    <property type="entry name" value="IL4Ra_N"/>
    <property type="match status" value="1"/>
</dbReference>
<dbReference type="SUPFAM" id="SSF49265">
    <property type="entry name" value="Fibronectin type III"/>
    <property type="match status" value="2"/>
</dbReference>
<dbReference type="PANTHER" id="PTHR23037:SF32">
    <property type="entry name" value="INTERLEUKIN-4 RECEPTOR SUBUNIT ALPHA"/>
    <property type="match status" value="1"/>
</dbReference>
<keyword evidence="3 8" id="KW-0812">Transmembrane</keyword>
<dbReference type="InterPro" id="IPR015319">
    <property type="entry name" value="IL-4_rcpt-alpha_N"/>
</dbReference>
<comment type="subcellular location">
    <subcellularLocation>
        <location evidence="1">Membrane</location>
        <topology evidence="1">Single-pass membrane protein</topology>
    </subcellularLocation>
</comment>
<organism evidence="11 12">
    <name type="scientific">Eleutherodactylus coqui</name>
    <name type="common">Puerto Rican coqui</name>
    <dbReference type="NCBI Taxonomy" id="57060"/>
    <lineage>
        <taxon>Eukaryota</taxon>
        <taxon>Metazoa</taxon>
        <taxon>Chordata</taxon>
        <taxon>Craniata</taxon>
        <taxon>Vertebrata</taxon>
        <taxon>Euteleostomi</taxon>
        <taxon>Amphibia</taxon>
        <taxon>Batrachia</taxon>
        <taxon>Anura</taxon>
        <taxon>Neobatrachia</taxon>
        <taxon>Hyloidea</taxon>
        <taxon>Eleutherodactylidae</taxon>
        <taxon>Eleutherodactylinae</taxon>
        <taxon>Eleutherodactylus</taxon>
        <taxon>Eleutherodactylus</taxon>
    </lineage>
</organism>
<keyword evidence="7" id="KW-0675">Receptor</keyword>
<name>A0A8J6EJB1_ELECQ</name>
<evidence type="ECO:0000256" key="4">
    <source>
        <dbReference type="ARBA" id="ARBA00022729"/>
    </source>
</evidence>
<accession>A0A8J6EJB1</accession>
<evidence type="ECO:0000256" key="5">
    <source>
        <dbReference type="ARBA" id="ARBA00022989"/>
    </source>
</evidence>
<keyword evidence="4 9" id="KW-0732">Signal</keyword>
<evidence type="ECO:0000256" key="3">
    <source>
        <dbReference type="ARBA" id="ARBA00022692"/>
    </source>
</evidence>
<keyword evidence="2" id="KW-0597">Phosphoprotein</keyword>
<dbReference type="InterPro" id="IPR036116">
    <property type="entry name" value="FN3_sf"/>
</dbReference>
<comment type="caution">
    <text evidence="11">The sequence shown here is derived from an EMBL/GenBank/DDBJ whole genome shotgun (WGS) entry which is preliminary data.</text>
</comment>
<dbReference type="GO" id="GO:0002532">
    <property type="term" value="P:production of molecular mediator involved in inflammatory response"/>
    <property type="evidence" value="ECO:0007669"/>
    <property type="project" value="InterPro"/>
</dbReference>
<dbReference type="GO" id="GO:0009897">
    <property type="term" value="C:external side of plasma membrane"/>
    <property type="evidence" value="ECO:0007669"/>
    <property type="project" value="TreeGrafter"/>
</dbReference>
<feature type="transmembrane region" description="Helical" evidence="8">
    <location>
        <begin position="236"/>
        <end position="259"/>
    </location>
</feature>
<dbReference type="Proteomes" id="UP000770717">
    <property type="component" value="Unassembled WGS sequence"/>
</dbReference>
<evidence type="ECO:0000256" key="8">
    <source>
        <dbReference type="SAM" id="Phobius"/>
    </source>
</evidence>
<dbReference type="GO" id="GO:0004896">
    <property type="term" value="F:cytokine receptor activity"/>
    <property type="evidence" value="ECO:0007669"/>
    <property type="project" value="InterPro"/>
</dbReference>
<keyword evidence="5 8" id="KW-1133">Transmembrane helix</keyword>
<sequence length="795" mass="90334">MSGSRMKSEIIQIGLLWITALLIAPSHSHAINNLDCVNDLNGTMVCSWEVANGVANCSSDFKLKCTDFENKIETCQDLDTVGGFQVPTKCICRITLGVFICDESFHIEVESQGQSVRNATIHICSSVKPKPPTNVRVTLTEPEYGCAQWQTNYEDNFMKSDLSFNIQFISKEDNKMVLDKVITQIESQYPFSRRQLLRGHDYRVRVRTKVTRNVIWGEWSSEVIYRNDYDLTLMDLRWPIVSVFIIVFLVLLVSAYFCIIRAKEIWWNNIPNPARSKLAGSGLIQKNYLKPPTEPGGKKSCGNWLGELVKAHRSNRELITKELLAKDYQKVMENNMKSIIFEPEKVNIETCIQLYSREDNLYQEDLPEDMEEDIHLMATDMSIGRMFGDILGDPSMKSGALEEHHVDNTFGSFGSSILRDNFHKTQRNMPLSIVSQESGYQSYDSEDSPVDSKLDGLNSHYLDNSSLSQGDFLPYAPVSSINESGSLIGKEDPFVNSGYNSFASALGELNYHSSLQNPKSILYYNTRSLPTRYEDDLRPTIPSTSSHRIELHRTSVFEEPGYQSFNQAIQQGDKTRSTTSLVFDSGYKPFESPTRISTSSLDSINDFSELNRDLVQNDEDLQQTGMVNGGTNPWNDTQSSGFPLTEFNFFDGKYPFFMETLKDEHKGIVNQALDIHYGINSTSTKADDKPFALTFDIGDHLRNFANTQELKMLPGLQFPTDLLSFESSLDEAQINPDVLLDKNGLHPSESFPMKFENMSYFSLLYHLKTEHYSHLLVQQNNMDEEGNSYMKIALW</sequence>
<evidence type="ECO:0000256" key="9">
    <source>
        <dbReference type="SAM" id="SignalP"/>
    </source>
</evidence>
<evidence type="ECO:0000256" key="2">
    <source>
        <dbReference type="ARBA" id="ARBA00022553"/>
    </source>
</evidence>